<organism evidence="13 14">
    <name type="scientific">Smittium mucronatum</name>
    <dbReference type="NCBI Taxonomy" id="133383"/>
    <lineage>
        <taxon>Eukaryota</taxon>
        <taxon>Fungi</taxon>
        <taxon>Fungi incertae sedis</taxon>
        <taxon>Zoopagomycota</taxon>
        <taxon>Kickxellomycotina</taxon>
        <taxon>Harpellomycetes</taxon>
        <taxon>Harpellales</taxon>
        <taxon>Legeriomycetaceae</taxon>
        <taxon>Smittium</taxon>
    </lineage>
</organism>
<dbReference type="PROSITE" id="PS01304">
    <property type="entry name" value="UBIH"/>
    <property type="match status" value="1"/>
</dbReference>
<evidence type="ECO:0000256" key="11">
    <source>
        <dbReference type="HAMAP-Rule" id="MF_03193"/>
    </source>
</evidence>
<dbReference type="EC" id="1.14.15.45" evidence="11"/>
<dbReference type="InterPro" id="IPR051205">
    <property type="entry name" value="UbiH/COQ6_monooxygenase"/>
</dbReference>
<dbReference type="EC" id="1.14.15.46" evidence="11"/>
<keyword evidence="14" id="KW-1185">Reference proteome</keyword>
<dbReference type="AlphaFoldDB" id="A0A1R0GLS8"/>
<dbReference type="OrthoDB" id="683240at2759"/>
<dbReference type="GO" id="GO:0120538">
    <property type="term" value="F:2-methoxy-6-polyprenolphenol 4-hydroxylase activity"/>
    <property type="evidence" value="ECO:0007669"/>
    <property type="project" value="UniProtKB-EC"/>
</dbReference>
<comment type="subunit">
    <text evidence="11">Component of a multi-subunit COQ enzyme complex, composed of at least COQ3, COQ4, COQ5, COQ6, COQ7 and COQ9.</text>
</comment>
<name>A0A1R0GLS8_9FUNG</name>
<evidence type="ECO:0000259" key="12">
    <source>
        <dbReference type="Pfam" id="PF01494"/>
    </source>
</evidence>
<keyword evidence="7 11" id="KW-0560">Oxidoreductase</keyword>
<evidence type="ECO:0000256" key="1">
    <source>
        <dbReference type="ARBA" id="ARBA00001974"/>
    </source>
</evidence>
<dbReference type="HAMAP" id="MF_03193">
    <property type="entry name" value="COQ6_monooxygenase"/>
    <property type="match status" value="1"/>
</dbReference>
<evidence type="ECO:0000256" key="6">
    <source>
        <dbReference type="ARBA" id="ARBA00022827"/>
    </source>
</evidence>
<keyword evidence="10 11" id="KW-0472">Membrane</keyword>
<comment type="caution">
    <text evidence="13">The sequence shown here is derived from an EMBL/GenBank/DDBJ whole genome shotgun (WGS) entry which is preliminary data.</text>
</comment>
<keyword evidence="9 11" id="KW-0496">Mitochondrion</keyword>
<dbReference type="EMBL" id="LSSL01007638">
    <property type="protein sequence ID" value="OLY77827.1"/>
    <property type="molecule type" value="Genomic_DNA"/>
</dbReference>
<comment type="similarity">
    <text evidence="2 11">Belongs to the UbiH/COQ6 family.</text>
</comment>
<evidence type="ECO:0000313" key="13">
    <source>
        <dbReference type="EMBL" id="OLY77827.1"/>
    </source>
</evidence>
<comment type="subcellular location">
    <subcellularLocation>
        <location evidence="11">Mitochondrion inner membrane</location>
        <topology evidence="11">Peripheral membrane protein</topology>
        <orientation evidence="11">Matrix side</orientation>
    </subcellularLocation>
</comment>
<dbReference type="InterPro" id="IPR010971">
    <property type="entry name" value="UbiH/COQ6"/>
</dbReference>
<keyword evidence="4 11" id="KW-0831">Ubiquinone biosynthesis</keyword>
<accession>A0A1R0GLS8</accession>
<evidence type="ECO:0000256" key="3">
    <source>
        <dbReference type="ARBA" id="ARBA00022630"/>
    </source>
</evidence>
<comment type="catalytic activity">
    <reaction evidence="11">
        <text>a 4-hydroxy-3-(all-trans-polyprenyl)benzoate + 2 reduced [2Fe-2S]-[ferredoxin] + O2 + 2 H(+) = a 3,4-dihydroxy-5-(all-trans-polyprenyl)benzoate + 2 oxidized [2Fe-2S]-[ferredoxin] + H2O</text>
        <dbReference type="Rhea" id="RHEA:81195"/>
        <dbReference type="Rhea" id="RHEA-COMP:9514"/>
        <dbReference type="Rhea" id="RHEA-COMP:10000"/>
        <dbReference type="Rhea" id="RHEA-COMP:10001"/>
        <dbReference type="Rhea" id="RHEA-COMP:10930"/>
        <dbReference type="ChEBI" id="CHEBI:15377"/>
        <dbReference type="ChEBI" id="CHEBI:15378"/>
        <dbReference type="ChEBI" id="CHEBI:15379"/>
        <dbReference type="ChEBI" id="CHEBI:33737"/>
        <dbReference type="ChEBI" id="CHEBI:33738"/>
        <dbReference type="ChEBI" id="CHEBI:64694"/>
        <dbReference type="ChEBI" id="CHEBI:78396"/>
        <dbReference type="EC" id="1.14.15.45"/>
    </reaction>
</comment>
<evidence type="ECO:0000256" key="2">
    <source>
        <dbReference type="ARBA" id="ARBA00005349"/>
    </source>
</evidence>
<dbReference type="STRING" id="133383.A0A1R0GLS8"/>
<evidence type="ECO:0000256" key="4">
    <source>
        <dbReference type="ARBA" id="ARBA00022688"/>
    </source>
</evidence>
<gene>
    <name evidence="11" type="primary">COQ6</name>
    <name evidence="13" type="ORF">AYI68_g8135</name>
</gene>
<dbReference type="InterPro" id="IPR002938">
    <property type="entry name" value="FAD-bd"/>
</dbReference>
<dbReference type="GO" id="GO:0106364">
    <property type="term" value="F:4-hydroxy-3-all-trans-polyprenylbenzoate oxygenase activity"/>
    <property type="evidence" value="ECO:0007669"/>
    <property type="project" value="UniProtKB-EC"/>
</dbReference>
<evidence type="ECO:0000313" key="14">
    <source>
        <dbReference type="Proteomes" id="UP000187455"/>
    </source>
</evidence>
<dbReference type="Pfam" id="PF01494">
    <property type="entry name" value="FAD_binding_3"/>
    <property type="match status" value="2"/>
</dbReference>
<dbReference type="NCBIfam" id="TIGR01988">
    <property type="entry name" value="Ubi-OHases"/>
    <property type="match status" value="1"/>
</dbReference>
<evidence type="ECO:0000256" key="9">
    <source>
        <dbReference type="ARBA" id="ARBA00023128"/>
    </source>
</evidence>
<proteinExistence type="inferred from homology"/>
<dbReference type="GO" id="GO:0031314">
    <property type="term" value="C:extrinsic component of mitochondrial inner membrane"/>
    <property type="evidence" value="ECO:0007669"/>
    <property type="project" value="UniProtKB-UniRule"/>
</dbReference>
<evidence type="ECO:0000256" key="10">
    <source>
        <dbReference type="ARBA" id="ARBA00023136"/>
    </source>
</evidence>
<dbReference type="GO" id="GO:0071949">
    <property type="term" value="F:FAD binding"/>
    <property type="evidence" value="ECO:0007669"/>
    <property type="project" value="InterPro"/>
</dbReference>
<dbReference type="Gene3D" id="3.50.50.60">
    <property type="entry name" value="FAD/NAD(P)-binding domain"/>
    <property type="match status" value="2"/>
</dbReference>
<dbReference type="SUPFAM" id="SSF51905">
    <property type="entry name" value="FAD/NAD(P)-binding domain"/>
    <property type="match status" value="1"/>
</dbReference>
<keyword evidence="13" id="KW-0830">Ubiquinone</keyword>
<dbReference type="InterPro" id="IPR018168">
    <property type="entry name" value="Ubi_Hdrlase_CS"/>
</dbReference>
<evidence type="ECO:0000256" key="8">
    <source>
        <dbReference type="ARBA" id="ARBA00023033"/>
    </source>
</evidence>
<dbReference type="FunFam" id="3.50.50.60:FF:000021">
    <property type="entry name" value="Ubiquinone biosynthesis monooxygenase COQ6"/>
    <property type="match status" value="1"/>
</dbReference>
<dbReference type="PRINTS" id="PR00420">
    <property type="entry name" value="RNGMNOXGNASE"/>
</dbReference>
<protein>
    <recommendedName>
        <fullName evidence="11">Ubiquinone biosynthesis monooxygenase COQ6, mitochondrial</fullName>
        <ecNumber evidence="11">1.14.15.45</ecNumber>
    </recommendedName>
    <alternativeName>
        <fullName evidence="11">2-methoxy-6-polyprenolphenol 4-hydroxylase</fullName>
        <ecNumber evidence="11">1.14.15.46</ecNumber>
    </alternativeName>
</protein>
<comment type="cofactor">
    <cofactor evidence="1 11">
        <name>FAD</name>
        <dbReference type="ChEBI" id="CHEBI:57692"/>
    </cofactor>
</comment>
<keyword evidence="6 11" id="KW-0274">FAD</keyword>
<dbReference type="PANTHER" id="PTHR43876">
    <property type="entry name" value="UBIQUINONE BIOSYNTHESIS MONOOXYGENASE COQ6, MITOCHONDRIAL"/>
    <property type="match status" value="1"/>
</dbReference>
<feature type="domain" description="FAD-binding" evidence="12">
    <location>
        <begin position="31"/>
        <end position="284"/>
    </location>
</feature>
<keyword evidence="8 11" id="KW-0503">Monooxygenase</keyword>
<sequence>MNKTFTKVSFRRAVQKRFYSDSPSDSFTSNYDIVIVGGGIAGSTLANALGSSNVFKDKKVALIDPAPLNKISQWNPPMDRFENRTVQITGANQKYLSSIGIWDHLYKERVQPYSHVIVTDQTSQAKLEFDNRSLLISENHSPAYLVENSNLLSACLKSVSKNFSESKNIDIYQDSKVVSISDNRNSPSDNDWPLLHLSNGKSLKARLLVGTDGINSLVRKYANIDTNGWDYNQFGNVANLCFDKYNTTAYQRFLPSGPIAVLPLPNGFANLVWSMDSQISQKLKLVSDKNFIKFVNLAFRLHNHSDFMYLLNLLNPDGSVPDHVNFDQECLWRLNKTSFDQNSSLDLSESLSNSTMYPPQVIEISPNSRQSFPLRLRIADKFYSNRVALVGDAAHTMHPLAGQGLNTGISDVISLSNILKDAVLSGSDIGSTEYVLAKYNSERYWSNAALQGSIDKLWRLFRSQNPIVSNFRRMGMDLIDHFPSFKNQIIKSTML</sequence>
<feature type="domain" description="FAD-binding" evidence="12">
    <location>
        <begin position="360"/>
        <end position="443"/>
    </location>
</feature>
<evidence type="ECO:0000256" key="7">
    <source>
        <dbReference type="ARBA" id="ARBA00023002"/>
    </source>
</evidence>
<comment type="pathway">
    <text evidence="11">Cofactor biosynthesis; ubiquinone biosynthesis.</text>
</comment>
<reference evidence="13 14" key="1">
    <citation type="journal article" date="2016" name="Mol. Biol. Evol.">
        <title>Genome-Wide Survey of Gut Fungi (Harpellales) Reveals the First Horizontally Transferred Ubiquitin Gene from a Mosquito Host.</title>
        <authorList>
            <person name="Wang Y."/>
            <person name="White M.M."/>
            <person name="Kvist S."/>
            <person name="Moncalvo J.M."/>
        </authorList>
    </citation>
    <scope>NUCLEOTIDE SEQUENCE [LARGE SCALE GENOMIC DNA]</scope>
    <source>
        <strain evidence="13 14">ALG-7-W6</strain>
    </source>
</reference>
<dbReference type="InterPro" id="IPR000689">
    <property type="entry name" value="UbQ_mOase_COQ6"/>
</dbReference>
<dbReference type="PANTHER" id="PTHR43876:SF7">
    <property type="entry name" value="UBIQUINONE BIOSYNTHESIS MONOOXYGENASE COQ6, MITOCHONDRIAL"/>
    <property type="match status" value="1"/>
</dbReference>
<dbReference type="UniPathway" id="UPA00232"/>
<dbReference type="Proteomes" id="UP000187455">
    <property type="component" value="Unassembled WGS sequence"/>
</dbReference>
<keyword evidence="5 11" id="KW-0999">Mitochondrion inner membrane</keyword>
<comment type="catalytic activity">
    <reaction evidence="11">
        <text>a 2-methoxy-6-(all-trans-polyprenyl)phenol + 2 reduced [2Fe-2S]-[ferredoxin] + O2 + 2 H(+) = a 2-methoxy-6-(all-trans-polyprenyl)benzene-1,4-diol + 2 oxidized [2Fe-2S]-[ferredoxin] + H2O</text>
        <dbReference type="Rhea" id="RHEA:81183"/>
        <dbReference type="Rhea" id="RHEA-COMP:9551"/>
        <dbReference type="Rhea" id="RHEA-COMP:10000"/>
        <dbReference type="Rhea" id="RHEA-COMP:10001"/>
        <dbReference type="Rhea" id="RHEA-COMP:10858"/>
        <dbReference type="ChEBI" id="CHEBI:15377"/>
        <dbReference type="ChEBI" id="CHEBI:15378"/>
        <dbReference type="ChEBI" id="CHEBI:15379"/>
        <dbReference type="ChEBI" id="CHEBI:33737"/>
        <dbReference type="ChEBI" id="CHEBI:33738"/>
        <dbReference type="ChEBI" id="CHEBI:62731"/>
        <dbReference type="ChEBI" id="CHEBI:84166"/>
        <dbReference type="EC" id="1.14.15.46"/>
    </reaction>
</comment>
<dbReference type="InterPro" id="IPR036188">
    <property type="entry name" value="FAD/NAD-bd_sf"/>
</dbReference>
<comment type="function">
    <text evidence="11">FAD-dependent monooxygenase required for two non-consecutive steps during ubiquinone biosynthesis. Required for the C5-ring hydroxylation during ubiquinone biosynthesis by catalyzing the hydroxylation of 4-hydroxy-3-(all-trans-polyprenyl)benzoic acid to 3,4-dihydroxy-5-(all-trans-polyprenyl)benzoic acid. Also acts downstream of coq4, for the C1-hydroxylation during ubiquinone biosynthesis by catalyzing the hydroxylation of 2-methoxy-6-(all-trans-polyprenyl)phenol to 2-methoxy-6-(all-trans-polyprenyl)benzene-1,4-diol. The electrons required for the hydroxylation reaction are funneled indirectly to coq6 from NADPH via a ferredoxin/ferredoxin reductase system.</text>
</comment>
<keyword evidence="3 11" id="KW-0285">Flavoprotein</keyword>
<dbReference type="GO" id="GO:0016712">
    <property type="term" value="F:oxidoreductase activity, acting on paired donors, with incorporation or reduction of molecular oxygen, reduced flavin or flavoprotein as one donor, and incorporation of one atom of oxygen"/>
    <property type="evidence" value="ECO:0007669"/>
    <property type="project" value="UniProtKB-UniRule"/>
</dbReference>
<evidence type="ECO:0000256" key="5">
    <source>
        <dbReference type="ARBA" id="ARBA00022792"/>
    </source>
</evidence>